<dbReference type="Gene3D" id="2.30.30.190">
    <property type="entry name" value="CAP Gly-rich-like domain"/>
    <property type="match status" value="1"/>
</dbReference>
<proteinExistence type="predicted"/>
<feature type="compositionally biased region" description="Polar residues" evidence="1">
    <location>
        <begin position="564"/>
        <end position="575"/>
    </location>
</feature>
<dbReference type="SUPFAM" id="SSF74924">
    <property type="entry name" value="Cap-Gly domain"/>
    <property type="match status" value="1"/>
</dbReference>
<protein>
    <recommendedName>
        <fullName evidence="2">CAP-Gly domain-containing protein</fullName>
    </recommendedName>
</protein>
<dbReference type="InterPro" id="IPR036859">
    <property type="entry name" value="CAP-Gly_dom_sf"/>
</dbReference>
<evidence type="ECO:0000313" key="3">
    <source>
        <dbReference type="EMBL" id="CAK0817500.1"/>
    </source>
</evidence>
<feature type="domain" description="CAP-Gly" evidence="2">
    <location>
        <begin position="137"/>
        <end position="181"/>
    </location>
</feature>
<comment type="caution">
    <text evidence="3">The sequence shown here is derived from an EMBL/GenBank/DDBJ whole genome shotgun (WGS) entry which is preliminary data.</text>
</comment>
<name>A0ABN9RID2_9DINO</name>
<dbReference type="EMBL" id="CAUYUJ010006480">
    <property type="protein sequence ID" value="CAK0817500.1"/>
    <property type="molecule type" value="Genomic_DNA"/>
</dbReference>
<organism evidence="3 4">
    <name type="scientific">Prorocentrum cordatum</name>
    <dbReference type="NCBI Taxonomy" id="2364126"/>
    <lineage>
        <taxon>Eukaryota</taxon>
        <taxon>Sar</taxon>
        <taxon>Alveolata</taxon>
        <taxon>Dinophyceae</taxon>
        <taxon>Prorocentrales</taxon>
        <taxon>Prorocentraceae</taxon>
        <taxon>Prorocentrum</taxon>
    </lineage>
</organism>
<evidence type="ECO:0000259" key="2">
    <source>
        <dbReference type="Pfam" id="PF01302"/>
    </source>
</evidence>
<evidence type="ECO:0000313" key="4">
    <source>
        <dbReference type="Proteomes" id="UP001189429"/>
    </source>
</evidence>
<gene>
    <name evidence="3" type="ORF">PCOR1329_LOCUS20103</name>
</gene>
<accession>A0ABN9RID2</accession>
<evidence type="ECO:0000256" key="1">
    <source>
        <dbReference type="SAM" id="MobiDB-lite"/>
    </source>
</evidence>
<dbReference type="InterPro" id="IPR000938">
    <property type="entry name" value="CAP-Gly_domain"/>
</dbReference>
<keyword evidence="4" id="KW-1185">Reference proteome</keyword>
<dbReference type="Proteomes" id="UP001189429">
    <property type="component" value="Unassembled WGS sequence"/>
</dbReference>
<sequence length="635" mass="65743">MHSTSPRAARTFASTGFASMVCFRRSSSSVCMALTATAQSGSLLADLIFWASSSAPLALPAVGAWLSRCMPPSLAWEVPFCSSAFCFLSLATSASFCFLSLAISASLCFLNLASSACELDSGAMAEPFPRPPLPPKGSRVKVTTLRPPATGTVRFVGPTALGVGTWVGVELDEERQGLGDGRDTVADAAGLQGSKNSQQHPTVLHSGGAPAAVHQPAPSPAELLKLLEAALPAQKGTFDKLAAKKLAEAAVESERKASVWYEERLGISFQAAAAQLKTSEAAAAALAVLSKKQEAAPAAAASKQEARGGAAFDFAKLLESVGGVEFVAGSAFNATGLDVRQARPFRHPAAHADQAMGQLGHRKPAPKFSRGPLDFLDFQAATLTARGNPPTVIIIHLRDGLGAAGLDIQKLQQAGALLRGLRGDWIQPGDFDAPPAQLATGGQAQEAQGHIVRPGSVSFAQCAGGRALDNGATGGGGRRKPVSFAADVGGEFKSHVGPIAQCDAKGTAGAHALAPTAPQGAISHRLQTEEVGLGKPASYVAESISYRGIKGEACARATPAPWAGQQSGGPQSQRALTPRPAAATDGADEKLQVEAPMSRAAPQRHSAREKRKQLEELRGQIGQISDWAERLQARH</sequence>
<reference evidence="3" key="1">
    <citation type="submission" date="2023-10" db="EMBL/GenBank/DDBJ databases">
        <authorList>
            <person name="Chen Y."/>
            <person name="Shah S."/>
            <person name="Dougan E. K."/>
            <person name="Thang M."/>
            <person name="Chan C."/>
        </authorList>
    </citation>
    <scope>NUCLEOTIDE SEQUENCE [LARGE SCALE GENOMIC DNA]</scope>
</reference>
<feature type="region of interest" description="Disordered" evidence="1">
    <location>
        <begin position="559"/>
        <end position="635"/>
    </location>
</feature>
<dbReference type="Pfam" id="PF01302">
    <property type="entry name" value="CAP_GLY"/>
    <property type="match status" value="1"/>
</dbReference>